<organism evidence="2 3">
    <name type="scientific">Mycena maculata</name>
    <dbReference type="NCBI Taxonomy" id="230809"/>
    <lineage>
        <taxon>Eukaryota</taxon>
        <taxon>Fungi</taxon>
        <taxon>Dikarya</taxon>
        <taxon>Basidiomycota</taxon>
        <taxon>Agaricomycotina</taxon>
        <taxon>Agaricomycetes</taxon>
        <taxon>Agaricomycetidae</taxon>
        <taxon>Agaricales</taxon>
        <taxon>Marasmiineae</taxon>
        <taxon>Mycenaceae</taxon>
        <taxon>Mycena</taxon>
    </lineage>
</organism>
<evidence type="ECO:0000313" key="3">
    <source>
        <dbReference type="Proteomes" id="UP001215280"/>
    </source>
</evidence>
<reference evidence="2" key="1">
    <citation type="submission" date="2023-03" db="EMBL/GenBank/DDBJ databases">
        <title>Massive genome expansion in bonnet fungi (Mycena s.s.) driven by repeated elements and novel gene families across ecological guilds.</title>
        <authorList>
            <consortium name="Lawrence Berkeley National Laboratory"/>
            <person name="Harder C.B."/>
            <person name="Miyauchi S."/>
            <person name="Viragh M."/>
            <person name="Kuo A."/>
            <person name="Thoen E."/>
            <person name="Andreopoulos B."/>
            <person name="Lu D."/>
            <person name="Skrede I."/>
            <person name="Drula E."/>
            <person name="Henrissat B."/>
            <person name="Morin E."/>
            <person name="Kohler A."/>
            <person name="Barry K."/>
            <person name="LaButti K."/>
            <person name="Morin E."/>
            <person name="Salamov A."/>
            <person name="Lipzen A."/>
            <person name="Mereny Z."/>
            <person name="Hegedus B."/>
            <person name="Baldrian P."/>
            <person name="Stursova M."/>
            <person name="Weitz H."/>
            <person name="Taylor A."/>
            <person name="Grigoriev I.V."/>
            <person name="Nagy L.G."/>
            <person name="Martin F."/>
            <person name="Kauserud H."/>
        </authorList>
    </citation>
    <scope>NUCLEOTIDE SEQUENCE</scope>
    <source>
        <strain evidence="2">CBHHK188m</strain>
    </source>
</reference>
<feature type="compositionally biased region" description="Low complexity" evidence="1">
    <location>
        <begin position="90"/>
        <end position="104"/>
    </location>
</feature>
<protein>
    <submittedName>
        <fullName evidence="2">Uncharacterized protein</fullName>
    </submittedName>
</protein>
<evidence type="ECO:0000313" key="2">
    <source>
        <dbReference type="EMBL" id="KAJ7724728.1"/>
    </source>
</evidence>
<feature type="compositionally biased region" description="Basic and acidic residues" evidence="1">
    <location>
        <begin position="1409"/>
        <end position="1418"/>
    </location>
</feature>
<comment type="caution">
    <text evidence="2">The sequence shown here is derived from an EMBL/GenBank/DDBJ whole genome shotgun (WGS) entry which is preliminary data.</text>
</comment>
<dbReference type="EMBL" id="JARJLG010000235">
    <property type="protein sequence ID" value="KAJ7724728.1"/>
    <property type="molecule type" value="Genomic_DNA"/>
</dbReference>
<feature type="region of interest" description="Disordered" evidence="1">
    <location>
        <begin position="59"/>
        <end position="128"/>
    </location>
</feature>
<keyword evidence="3" id="KW-1185">Reference proteome</keyword>
<feature type="region of interest" description="Disordered" evidence="1">
    <location>
        <begin position="1389"/>
        <end position="1435"/>
    </location>
</feature>
<sequence>MAEPAILRMEDGVTLCTYIDPDTKVHHVVCDICGEDITLSASANSYRIISHRTACLKKRGNKKESLARGQPSSSQPRLRENFPNHLSGESTPTSTRSTTPVSSVQISDPTTPPNTGQTGVSLPPRPGHVRNAAMMHITDSLAGLDTNSPILPAVLSPAVLSLSCPGVAVPWTAGSLWGDYPYYLHDVQDVGWEPFSFNSTDNTIYFRADKCEARETGSNGVTCMPCQHLPNLPAFIKLRTRAIEAKERTPWHYLTTRQHLALASKLTKQCKDLRTKLSNSSKANARLRQHNNDYRRIMILLSNNELPGLHRILVAKLKSGASSQMILATLERVIKAKLRARGGYNKRELDVSFLVKAIGGPRLLYALQKSYGLASVSTVQRSQPIPRLLPSIGIPTKEEIDHNISSFFNPEIKPVKSYPGCTALPGNIVMFDGVALETKCRYCPRRDAILGLCREHANRVNTKVDSLESVENVRKALAEDPKSENKVCFGSDATVVAIAPYANEEHYTAVPIVVSPSDKTEKGADLAVWLQTVLDAWRDHPQGEALHGPIWAVGSDGDTSYRLANFIICMVHQIDENTELGKILAPLLGFNRNTSIHGTVATSDPKHIAKRFATLTRSVLGIVIQDTNIRPTDYVDHLSMLPAMTRQKAGDLLDPGDKQNVPKAINLVEQLHSLQHLPIPRNPTDAHNRNIINFYSTTLSHFIFPFIRVDMSLSEQVRSLSTYAHLTAALYIKHGTACLTSPLYADSQAVIKNIIITIARMQLLNPDLRFYIILEGTDRIEVLFCDTRTLDHARNFDIEQLAGKLSLGTLINATFQRNPDLDRGHRRLKLNGALGIDHVNPASWTGDARVGNVKIQQEYDGGRDDANDLLEKHFGSEARVDFVQVFSKPRHDLLRPKGDYVGTSWTEDDNRSEMENDISPLWDIPVVNTDAPAVAPSAIVRQPDDEDQDEFDDNDTGLDLDDFLPETPAGIDEDAAPLAFSKHLVAEDGKEYLKSSIIATLSSNRSKKATMRTLRVRGVALEDLRQKQLDIDFDPTESEDVLKSGDLVGVLLRVGQQICLGVISVKGFRVGTDKALKTAIEMDLLEENDAGVKVVGQILEMESQSHSWKWTGNFLRLDTKVKDAQAAHKHFLLEFPSVLVHPLGPTLSASDGETTWNIAADQLEDVLEYAWEMLDPQSEQVMANIELLPQVTNPTCLPYRDSSGTESLLIRNLPPHLIPKAKLASTDLIPCFVCGEMFKLGTMRNHVGQHILFALYQVPDSWTILRPIEADPCGFCGREGCHTQLTKAGNSFKVVSDCEYHYSRMNYKSATTPSKATPCTNVPIHCPECPRSASGNHQTIWKYNALYHLISEHAGENQRLPEISPEFLINTFIRKQETEWMGISHQETDDYRHTHQIPDSDGIEMLVESQKRARERSGTESTTGSDSHKSKQTKT</sequence>
<dbReference type="Proteomes" id="UP001215280">
    <property type="component" value="Unassembled WGS sequence"/>
</dbReference>
<name>A0AAD7MMQ5_9AGAR</name>
<feature type="compositionally biased region" description="Polar residues" evidence="1">
    <location>
        <begin position="105"/>
        <end position="120"/>
    </location>
</feature>
<evidence type="ECO:0000256" key="1">
    <source>
        <dbReference type="SAM" id="MobiDB-lite"/>
    </source>
</evidence>
<gene>
    <name evidence="2" type="ORF">DFH07DRAFT_931655</name>
</gene>
<feature type="compositionally biased region" description="Basic and acidic residues" evidence="1">
    <location>
        <begin position="1389"/>
        <end position="1398"/>
    </location>
</feature>
<proteinExistence type="predicted"/>
<accession>A0AAD7MMQ5</accession>